<sequence length="176" mass="16573">MMLSKTFFALVLLAAGAIAQSSSGTAADPEASNPAAGISPCIIGCVQPAAEANGCVFTDAACVCASTAFQTAALTCLTEKCTAEEQQAAIALQGQQCAGIGGSSAAPTGSTTPTGSGSQPAASSTPTAPSTGSGSETGTGTGTAPPPAQNTNAAMHLGEGLGLAGAIVAGVVGLVL</sequence>
<feature type="chain" id="PRO_5034905817" description="CFEM domain-containing protein" evidence="6">
    <location>
        <begin position="20"/>
        <end position="176"/>
    </location>
</feature>
<protein>
    <recommendedName>
        <fullName evidence="7">CFEM domain-containing protein</fullName>
    </recommendedName>
</protein>
<keyword evidence="4" id="KW-1015">Disulfide bond</keyword>
<comment type="caution">
    <text evidence="8">The sequence shown here is derived from an EMBL/GenBank/DDBJ whole genome shotgun (WGS) entry which is preliminary data.</text>
</comment>
<feature type="compositionally biased region" description="Low complexity" evidence="5">
    <location>
        <begin position="103"/>
        <end position="134"/>
    </location>
</feature>
<evidence type="ECO:0000256" key="1">
    <source>
        <dbReference type="ARBA" id="ARBA00004613"/>
    </source>
</evidence>
<feature type="domain" description="CFEM" evidence="7">
    <location>
        <begin position="13"/>
        <end position="124"/>
    </location>
</feature>
<reference evidence="8 9" key="1">
    <citation type="journal article" date="2020" name="ISME J.">
        <title>Uncovering the hidden diversity of litter-decomposition mechanisms in mushroom-forming fungi.</title>
        <authorList>
            <person name="Floudas D."/>
            <person name="Bentzer J."/>
            <person name="Ahren D."/>
            <person name="Johansson T."/>
            <person name="Persson P."/>
            <person name="Tunlid A."/>
        </authorList>
    </citation>
    <scope>NUCLEOTIDE SEQUENCE [LARGE SCALE GENOMIC DNA]</scope>
    <source>
        <strain evidence="8 9">CBS 661.87</strain>
    </source>
</reference>
<dbReference type="GO" id="GO:0005576">
    <property type="term" value="C:extracellular region"/>
    <property type="evidence" value="ECO:0007669"/>
    <property type="project" value="UniProtKB-SubCell"/>
</dbReference>
<dbReference type="AlphaFoldDB" id="A0A8H5GWT6"/>
<evidence type="ECO:0000259" key="7">
    <source>
        <dbReference type="PROSITE" id="PS52012"/>
    </source>
</evidence>
<evidence type="ECO:0000256" key="4">
    <source>
        <dbReference type="ARBA" id="ARBA00023157"/>
    </source>
</evidence>
<dbReference type="Proteomes" id="UP000565441">
    <property type="component" value="Unassembled WGS sequence"/>
</dbReference>
<organism evidence="8 9">
    <name type="scientific">Tricholomella constricta</name>
    <dbReference type="NCBI Taxonomy" id="117010"/>
    <lineage>
        <taxon>Eukaryota</taxon>
        <taxon>Fungi</taxon>
        <taxon>Dikarya</taxon>
        <taxon>Basidiomycota</taxon>
        <taxon>Agaricomycotina</taxon>
        <taxon>Agaricomycetes</taxon>
        <taxon>Agaricomycetidae</taxon>
        <taxon>Agaricales</taxon>
        <taxon>Tricholomatineae</taxon>
        <taxon>Lyophyllaceae</taxon>
        <taxon>Tricholomella</taxon>
    </lineage>
</organism>
<dbReference type="Pfam" id="PF05730">
    <property type="entry name" value="CFEM"/>
    <property type="match status" value="1"/>
</dbReference>
<keyword evidence="3 6" id="KW-0732">Signal</keyword>
<proteinExistence type="predicted"/>
<comment type="subcellular location">
    <subcellularLocation>
        <location evidence="1">Secreted</location>
    </subcellularLocation>
</comment>
<evidence type="ECO:0000313" key="8">
    <source>
        <dbReference type="EMBL" id="KAF5372694.1"/>
    </source>
</evidence>
<evidence type="ECO:0000256" key="6">
    <source>
        <dbReference type="SAM" id="SignalP"/>
    </source>
</evidence>
<accession>A0A8H5GWT6</accession>
<evidence type="ECO:0000256" key="3">
    <source>
        <dbReference type="ARBA" id="ARBA00022729"/>
    </source>
</evidence>
<keyword evidence="9" id="KW-1185">Reference proteome</keyword>
<dbReference type="SMART" id="SM00747">
    <property type="entry name" value="CFEM"/>
    <property type="match status" value="1"/>
</dbReference>
<evidence type="ECO:0000313" key="9">
    <source>
        <dbReference type="Proteomes" id="UP000565441"/>
    </source>
</evidence>
<feature type="region of interest" description="Disordered" evidence="5">
    <location>
        <begin position="102"/>
        <end position="153"/>
    </location>
</feature>
<dbReference type="EMBL" id="JAACJP010000042">
    <property type="protein sequence ID" value="KAF5372694.1"/>
    <property type="molecule type" value="Genomic_DNA"/>
</dbReference>
<gene>
    <name evidence="8" type="ORF">D9615_009859</name>
</gene>
<evidence type="ECO:0000256" key="2">
    <source>
        <dbReference type="ARBA" id="ARBA00022525"/>
    </source>
</evidence>
<dbReference type="InterPro" id="IPR008427">
    <property type="entry name" value="Extracellular_membr_CFEM_dom"/>
</dbReference>
<dbReference type="OrthoDB" id="4505683at2759"/>
<keyword evidence="2" id="KW-0964">Secreted</keyword>
<evidence type="ECO:0000256" key="5">
    <source>
        <dbReference type="SAM" id="MobiDB-lite"/>
    </source>
</evidence>
<dbReference type="PROSITE" id="PS52012">
    <property type="entry name" value="CFEM"/>
    <property type="match status" value="1"/>
</dbReference>
<feature type="signal peptide" evidence="6">
    <location>
        <begin position="1"/>
        <end position="19"/>
    </location>
</feature>
<name>A0A8H5GWT6_9AGAR</name>